<reference evidence="2" key="1">
    <citation type="submission" date="2018-01" db="EMBL/GenBank/DDBJ databases">
        <title>Complete genome of Tamlana sp. UJ94.</title>
        <authorList>
            <person name="Jung J."/>
            <person name="Chung D."/>
            <person name="Bae S.S."/>
            <person name="Baek K."/>
        </authorList>
    </citation>
    <scope>NUCLEOTIDE SEQUENCE [LARGE SCALE GENOMIC DNA]</scope>
    <source>
        <strain evidence="2">UJ94</strain>
    </source>
</reference>
<accession>A0A2I7SDZ3</accession>
<keyword evidence="2" id="KW-1185">Reference proteome</keyword>
<dbReference type="AlphaFoldDB" id="A0A2I7SDZ3"/>
<dbReference type="OrthoDB" id="9807902at2"/>
<evidence type="ECO:0000313" key="1">
    <source>
        <dbReference type="EMBL" id="AUS04115.1"/>
    </source>
</evidence>
<dbReference type="KEGG" id="taj:C1A40_00850"/>
<proteinExistence type="predicted"/>
<protein>
    <submittedName>
        <fullName evidence="1">Paar repeat-containing protein</fullName>
    </submittedName>
</protein>
<dbReference type="EMBL" id="CP025938">
    <property type="protein sequence ID" value="AUS04115.1"/>
    <property type="molecule type" value="Genomic_DNA"/>
</dbReference>
<dbReference type="Gene3D" id="2.60.200.60">
    <property type="match status" value="2"/>
</dbReference>
<sequence length="159" mass="16289">MPGPIATIGSMHVCPMCSGTVPHVGGPISQGTPNVLANGKPIATVGSTCVCTGPPDTIISGESNVFINGMPVATMGSNTIHGGSISLGEANIIINSGGSPSKRLAPVDRMELPDIKLSERTLSVLTGHGKQVKVATKEQQKNQNEAKEHGFLGDFGFSV</sequence>
<dbReference type="Pfam" id="PF05488">
    <property type="entry name" value="PAAR_motif"/>
    <property type="match status" value="1"/>
</dbReference>
<dbReference type="Proteomes" id="UP000236592">
    <property type="component" value="Chromosome"/>
</dbReference>
<gene>
    <name evidence="1" type="ORF">C1A40_00850</name>
</gene>
<evidence type="ECO:0000313" key="2">
    <source>
        <dbReference type="Proteomes" id="UP000236592"/>
    </source>
</evidence>
<name>A0A2I7SDZ3_9FLAO</name>
<organism evidence="1 2">
    <name type="scientific">Pseudotamlana carrageenivorans</name>
    <dbReference type="NCBI Taxonomy" id="2069432"/>
    <lineage>
        <taxon>Bacteria</taxon>
        <taxon>Pseudomonadati</taxon>
        <taxon>Bacteroidota</taxon>
        <taxon>Flavobacteriia</taxon>
        <taxon>Flavobacteriales</taxon>
        <taxon>Flavobacteriaceae</taxon>
        <taxon>Pseudotamlana</taxon>
    </lineage>
</organism>
<dbReference type="RefSeq" id="WP_102994237.1">
    <property type="nucleotide sequence ID" value="NZ_CP025938.1"/>
</dbReference>
<dbReference type="CDD" id="cd14738">
    <property type="entry name" value="PAAR_2"/>
    <property type="match status" value="1"/>
</dbReference>
<dbReference type="InterPro" id="IPR008727">
    <property type="entry name" value="PAAR_motif"/>
</dbReference>